<sequence>MKYCYLLFTLHFFLFVNAQNEKELTFDEVKSKVSATFFRDPSGTRDNALLLKKIAKSNTEIIISYQYLGYIYDLTGNADSAKYYFKNRLDLVKKHFPNEEHYYQAVIDFANWGLNYLDGEIIIDELTNALNNIDEVKFKKQKGLMLLLLGDVFLKDKDIDKAEFYLDKSKELIDGKYVDADYYSRKSDIEILRKNYAKAKEYMFLAINSFDDKEIFTYPLFLRSLGYIFLKENDYKNAKQYLFESLHYQKKNSFFELSSRTYLYLYYLEKRNEKNVSTEKFYLDNALEYNDGDIELLQEIYLAFKDFYSRHDNVVKEKEFEEKYNEINDSIFNKEKLKIKNDLESKYQFKESQKELELKEEIIQKEKNIKASYLIGLVLLVILIVVILVFYVMRLKTQKKLRFNQKLLHEEQLKLMLENQRTEIIKEKIKAKVEERGKLSLELHDGIASEISALKLSLATESNLSKFEIDELVQKIDKFYTEIRNLSHDLDPDNIDFVEFSQFVANLCKQIEKNGLKTAKNLYITKKVDDLEVETLVNIYRIIQEIITNILKHANATEVIFDVIETEDTLYIHVKDNGVGFDVNETQKGIGLKNIQKRVDSFKGKFEIVAKKGEGTEFKINLPINN</sequence>
<evidence type="ECO:0000256" key="5">
    <source>
        <dbReference type="ARBA" id="ARBA00023012"/>
    </source>
</evidence>
<keyword evidence="10" id="KW-1185">Reference proteome</keyword>
<dbReference type="InterPro" id="IPR011990">
    <property type="entry name" value="TPR-like_helical_dom_sf"/>
</dbReference>
<dbReference type="SMART" id="SM00387">
    <property type="entry name" value="HATPase_c"/>
    <property type="match status" value="1"/>
</dbReference>
<dbReference type="InterPro" id="IPR005467">
    <property type="entry name" value="His_kinase_dom"/>
</dbReference>
<keyword evidence="6" id="KW-0472">Membrane</keyword>
<evidence type="ECO:0000256" key="7">
    <source>
        <dbReference type="SAM" id="SignalP"/>
    </source>
</evidence>
<feature type="signal peptide" evidence="7">
    <location>
        <begin position="1"/>
        <end position="18"/>
    </location>
</feature>
<dbReference type="InterPro" id="IPR050482">
    <property type="entry name" value="Sensor_HK_TwoCompSys"/>
</dbReference>
<dbReference type="SUPFAM" id="SSF81901">
    <property type="entry name" value="HCP-like"/>
    <property type="match status" value="1"/>
</dbReference>
<dbReference type="Proteomes" id="UP000825258">
    <property type="component" value="Chromosome"/>
</dbReference>
<keyword evidence="6" id="KW-1133">Transmembrane helix</keyword>
<dbReference type="InterPro" id="IPR036890">
    <property type="entry name" value="HATPase_C_sf"/>
</dbReference>
<comment type="catalytic activity">
    <reaction evidence="1">
        <text>ATP + protein L-histidine = ADP + protein N-phospho-L-histidine.</text>
        <dbReference type="EC" id="2.7.13.3"/>
    </reaction>
</comment>
<evidence type="ECO:0000313" key="10">
    <source>
        <dbReference type="Proteomes" id="UP000825258"/>
    </source>
</evidence>
<dbReference type="PROSITE" id="PS50109">
    <property type="entry name" value="HIS_KIN"/>
    <property type="match status" value="1"/>
</dbReference>
<dbReference type="SMART" id="SM00028">
    <property type="entry name" value="TPR"/>
    <property type="match status" value="3"/>
</dbReference>
<evidence type="ECO:0000259" key="8">
    <source>
        <dbReference type="PROSITE" id="PS50109"/>
    </source>
</evidence>
<evidence type="ECO:0000313" key="9">
    <source>
        <dbReference type="EMBL" id="BCY28027.1"/>
    </source>
</evidence>
<keyword evidence="5" id="KW-0902">Two-component regulatory system</keyword>
<evidence type="ECO:0000256" key="2">
    <source>
        <dbReference type="ARBA" id="ARBA00012438"/>
    </source>
</evidence>
<evidence type="ECO:0000256" key="6">
    <source>
        <dbReference type="SAM" id="Phobius"/>
    </source>
</evidence>
<dbReference type="PANTHER" id="PTHR24421:SF10">
    <property type="entry name" value="NITRATE_NITRITE SENSOR PROTEIN NARQ"/>
    <property type="match status" value="1"/>
</dbReference>
<keyword evidence="6" id="KW-0812">Transmembrane</keyword>
<keyword evidence="3" id="KW-0808">Transferase</keyword>
<dbReference type="CDD" id="cd16917">
    <property type="entry name" value="HATPase_UhpB-NarQ-NarX-like"/>
    <property type="match status" value="1"/>
</dbReference>
<dbReference type="Gene3D" id="1.25.40.10">
    <property type="entry name" value="Tetratricopeptide repeat domain"/>
    <property type="match status" value="2"/>
</dbReference>
<dbReference type="InterPro" id="IPR004358">
    <property type="entry name" value="Sig_transdc_His_kin-like_C"/>
</dbReference>
<feature type="domain" description="Histidine kinase" evidence="8">
    <location>
        <begin position="539"/>
        <end position="626"/>
    </location>
</feature>
<evidence type="ECO:0000256" key="3">
    <source>
        <dbReference type="ARBA" id="ARBA00022679"/>
    </source>
</evidence>
<dbReference type="Gene3D" id="3.30.565.10">
    <property type="entry name" value="Histidine kinase-like ATPase, C-terminal domain"/>
    <property type="match status" value="1"/>
</dbReference>
<keyword evidence="4" id="KW-0418">Kinase</keyword>
<proteinExistence type="predicted"/>
<dbReference type="InterPro" id="IPR019734">
    <property type="entry name" value="TPR_rpt"/>
</dbReference>
<dbReference type="PANTHER" id="PTHR24421">
    <property type="entry name" value="NITRATE/NITRITE SENSOR PROTEIN NARX-RELATED"/>
    <property type="match status" value="1"/>
</dbReference>
<keyword evidence="7" id="KW-0732">Signal</keyword>
<dbReference type="RefSeq" id="WP_221259625.1">
    <property type="nucleotide sequence ID" value="NZ_AP024749.1"/>
</dbReference>
<name>A0ABN6HUD3_9FLAO</name>
<feature type="transmembrane region" description="Helical" evidence="6">
    <location>
        <begin position="373"/>
        <end position="393"/>
    </location>
</feature>
<dbReference type="Pfam" id="PF02518">
    <property type="entry name" value="HATPase_c"/>
    <property type="match status" value="1"/>
</dbReference>
<dbReference type="PRINTS" id="PR00344">
    <property type="entry name" value="BCTRLSENSOR"/>
</dbReference>
<evidence type="ECO:0000256" key="4">
    <source>
        <dbReference type="ARBA" id="ARBA00022777"/>
    </source>
</evidence>
<dbReference type="EC" id="2.7.13.3" evidence="2"/>
<gene>
    <name evidence="9" type="ORF">KK2020170_08950</name>
</gene>
<protein>
    <recommendedName>
        <fullName evidence="2">histidine kinase</fullName>
        <ecNumber evidence="2">2.7.13.3</ecNumber>
    </recommendedName>
</protein>
<dbReference type="SUPFAM" id="SSF55874">
    <property type="entry name" value="ATPase domain of HSP90 chaperone/DNA topoisomerase II/histidine kinase"/>
    <property type="match status" value="1"/>
</dbReference>
<feature type="chain" id="PRO_5046650929" description="histidine kinase" evidence="7">
    <location>
        <begin position="19"/>
        <end position="626"/>
    </location>
</feature>
<dbReference type="EMBL" id="AP024749">
    <property type="protein sequence ID" value="BCY28027.1"/>
    <property type="molecule type" value="Genomic_DNA"/>
</dbReference>
<dbReference type="InterPro" id="IPR003594">
    <property type="entry name" value="HATPase_dom"/>
</dbReference>
<organism evidence="9 10">
    <name type="scientific">Flavobacterium okayamense</name>
    <dbReference type="NCBI Taxonomy" id="2830782"/>
    <lineage>
        <taxon>Bacteria</taxon>
        <taxon>Pseudomonadati</taxon>
        <taxon>Bacteroidota</taxon>
        <taxon>Flavobacteriia</taxon>
        <taxon>Flavobacteriales</taxon>
        <taxon>Flavobacteriaceae</taxon>
        <taxon>Flavobacterium</taxon>
    </lineage>
</organism>
<reference evidence="9 10" key="1">
    <citation type="submission" date="2021-06" db="EMBL/GenBank/DDBJ databases">
        <title>Whole genome sequences of Flavobacterium sp. KK2020170 and assembly.</title>
        <authorList>
            <person name="Kitahara K."/>
            <person name="Miyoshi S."/>
            <person name="Uesaka K."/>
        </authorList>
    </citation>
    <scope>NUCLEOTIDE SEQUENCE [LARGE SCALE GENOMIC DNA]</scope>
    <source>
        <strain evidence="9 10">KK2020170</strain>
    </source>
</reference>
<evidence type="ECO:0000256" key="1">
    <source>
        <dbReference type="ARBA" id="ARBA00000085"/>
    </source>
</evidence>
<accession>A0ABN6HUD3</accession>